<organism evidence="1 2">
    <name type="scientific">Candidatus Iainarchaeum sp</name>
    <dbReference type="NCBI Taxonomy" id="3101447"/>
    <lineage>
        <taxon>Archaea</taxon>
        <taxon>Candidatus Iainarchaeota</taxon>
        <taxon>Candidatus Iainarchaeia</taxon>
        <taxon>Candidatus Iainarchaeales</taxon>
        <taxon>Candidatus Iainarchaeaceae</taxon>
        <taxon>Candidatus Iainarchaeum</taxon>
    </lineage>
</organism>
<gene>
    <name evidence="1" type="ORF">HY544_03335</name>
</gene>
<proteinExistence type="predicted"/>
<name>A0A8T3YNZ3_9ARCH</name>
<dbReference type="AlphaFoldDB" id="A0A8T3YNZ3"/>
<evidence type="ECO:0000313" key="2">
    <source>
        <dbReference type="Proteomes" id="UP000732298"/>
    </source>
</evidence>
<evidence type="ECO:0000313" key="1">
    <source>
        <dbReference type="EMBL" id="MBI4210511.1"/>
    </source>
</evidence>
<protein>
    <submittedName>
        <fullName evidence="1">Uncharacterized protein</fullName>
    </submittedName>
</protein>
<dbReference type="Proteomes" id="UP000732298">
    <property type="component" value="Unassembled WGS sequence"/>
</dbReference>
<reference evidence="1" key="1">
    <citation type="submission" date="2020-07" db="EMBL/GenBank/DDBJ databases">
        <title>Huge and variable diversity of episymbiotic CPR bacteria and DPANN archaea in groundwater ecosystems.</title>
        <authorList>
            <person name="He C.Y."/>
            <person name="Keren R."/>
            <person name="Whittaker M."/>
            <person name="Farag I.F."/>
            <person name="Doudna J."/>
            <person name="Cate J.H.D."/>
            <person name="Banfield J.F."/>
        </authorList>
    </citation>
    <scope>NUCLEOTIDE SEQUENCE</scope>
    <source>
        <strain evidence="1">NC_groundwater_1296_Ag_S-0.2um_52_80</strain>
    </source>
</reference>
<dbReference type="EMBL" id="JACQPB010000034">
    <property type="protein sequence ID" value="MBI4210511.1"/>
    <property type="molecule type" value="Genomic_DNA"/>
</dbReference>
<comment type="caution">
    <text evidence="1">The sequence shown here is derived from an EMBL/GenBank/DDBJ whole genome shotgun (WGS) entry which is preliminary data.</text>
</comment>
<sequence>MKIMTAWNRGQSSIDLLLALVVALVFFAALMAYNQNLANNTTDNSTMNGLKSIRLDVYTAVASAKASGTTITYTSPLLRLAESQAPAPCTITIEIGASKSIKVSSGAKSVSFTAIDTDMITVKKPDGSNVSGPFNCGQKVVISG</sequence>
<accession>A0A8T3YNZ3</accession>